<evidence type="ECO:0000256" key="4">
    <source>
        <dbReference type="ARBA" id="ARBA00022741"/>
    </source>
</evidence>
<dbReference type="EC" id="6.1.1.15" evidence="1"/>
<dbReference type="GO" id="GO:0005829">
    <property type="term" value="C:cytosol"/>
    <property type="evidence" value="ECO:0007669"/>
    <property type="project" value="TreeGrafter"/>
</dbReference>
<keyword evidence="7" id="KW-0030">Aminoacyl-tRNA synthetase</keyword>
<feature type="domain" description="Aminoacyl-transfer RNA synthetases class-II family profile" evidence="10">
    <location>
        <begin position="48"/>
        <end position="321"/>
    </location>
</feature>
<gene>
    <name evidence="11" type="ORF">COX60_01200</name>
</gene>
<name>A0A2M7W4D5_9BACT</name>
<evidence type="ECO:0000256" key="8">
    <source>
        <dbReference type="ARBA" id="ARBA00029731"/>
    </source>
</evidence>
<keyword evidence="6" id="KW-0648">Protein biosynthesis</keyword>
<dbReference type="GO" id="GO:0004827">
    <property type="term" value="F:proline-tRNA ligase activity"/>
    <property type="evidence" value="ECO:0007669"/>
    <property type="project" value="UniProtKB-EC"/>
</dbReference>
<dbReference type="PRINTS" id="PR01046">
    <property type="entry name" value="TRNASYNTHPRO"/>
</dbReference>
<keyword evidence="3" id="KW-0436">Ligase</keyword>
<dbReference type="PROSITE" id="PS50862">
    <property type="entry name" value="AA_TRNA_LIGASE_II"/>
    <property type="match status" value="1"/>
</dbReference>
<dbReference type="InterPro" id="IPR004154">
    <property type="entry name" value="Anticodon-bd"/>
</dbReference>
<dbReference type="Pfam" id="PF03129">
    <property type="entry name" value="HGTP_anticodon"/>
    <property type="match status" value="1"/>
</dbReference>
<dbReference type="PANTHER" id="PTHR42753">
    <property type="entry name" value="MITOCHONDRIAL RIBOSOME PROTEIN L39/PROLYL-TRNA LIGASE FAMILY MEMBER"/>
    <property type="match status" value="1"/>
</dbReference>
<evidence type="ECO:0000256" key="6">
    <source>
        <dbReference type="ARBA" id="ARBA00022917"/>
    </source>
</evidence>
<dbReference type="InterPro" id="IPR045864">
    <property type="entry name" value="aa-tRNA-synth_II/BPL/LPL"/>
</dbReference>
<organism evidence="11 12">
    <name type="scientific">Candidatus Berkelbacteria bacterium CG_4_10_14_0_2_um_filter_35_9_33_12</name>
    <dbReference type="NCBI Taxonomy" id="1974499"/>
    <lineage>
        <taxon>Bacteria</taxon>
        <taxon>Candidatus Berkelbacteria</taxon>
    </lineage>
</organism>
<evidence type="ECO:0000256" key="1">
    <source>
        <dbReference type="ARBA" id="ARBA00012831"/>
    </source>
</evidence>
<evidence type="ECO:0000256" key="7">
    <source>
        <dbReference type="ARBA" id="ARBA00023146"/>
    </source>
</evidence>
<dbReference type="InterPro" id="IPR036621">
    <property type="entry name" value="Anticodon-bd_dom_sf"/>
</dbReference>
<comment type="catalytic activity">
    <reaction evidence="9">
        <text>tRNA(Pro) + L-proline + ATP = L-prolyl-tRNA(Pro) + AMP + diphosphate</text>
        <dbReference type="Rhea" id="RHEA:14305"/>
        <dbReference type="Rhea" id="RHEA-COMP:9700"/>
        <dbReference type="Rhea" id="RHEA-COMP:9702"/>
        <dbReference type="ChEBI" id="CHEBI:30616"/>
        <dbReference type="ChEBI" id="CHEBI:33019"/>
        <dbReference type="ChEBI" id="CHEBI:60039"/>
        <dbReference type="ChEBI" id="CHEBI:78442"/>
        <dbReference type="ChEBI" id="CHEBI:78532"/>
        <dbReference type="ChEBI" id="CHEBI:456215"/>
        <dbReference type="EC" id="6.1.1.15"/>
    </reaction>
</comment>
<keyword evidence="4" id="KW-0547">Nucleotide-binding</keyword>
<evidence type="ECO:0000259" key="10">
    <source>
        <dbReference type="PROSITE" id="PS50862"/>
    </source>
</evidence>
<evidence type="ECO:0000313" key="12">
    <source>
        <dbReference type="Proteomes" id="UP000230137"/>
    </source>
</evidence>
<protein>
    <recommendedName>
        <fullName evidence="2">Proline--tRNA ligase</fullName>
        <ecNumber evidence="1">6.1.1.15</ecNumber>
    </recommendedName>
    <alternativeName>
        <fullName evidence="8">Prolyl-tRNA synthetase</fullName>
    </alternativeName>
</protein>
<dbReference type="InterPro" id="IPR002316">
    <property type="entry name" value="Pro-tRNA-ligase_IIa"/>
</dbReference>
<dbReference type="InterPro" id="IPR006195">
    <property type="entry name" value="aa-tRNA-synth_II"/>
</dbReference>
<keyword evidence="5" id="KW-0067">ATP-binding</keyword>
<evidence type="ECO:0000256" key="3">
    <source>
        <dbReference type="ARBA" id="ARBA00022598"/>
    </source>
</evidence>
<dbReference type="SUPFAM" id="SSF55681">
    <property type="entry name" value="Class II aaRS and biotin synthetases"/>
    <property type="match status" value="1"/>
</dbReference>
<comment type="caution">
    <text evidence="11">The sequence shown here is derived from an EMBL/GenBank/DDBJ whole genome shotgun (WGS) entry which is preliminary data.</text>
</comment>
<dbReference type="PANTHER" id="PTHR42753:SF2">
    <property type="entry name" value="PROLINE--TRNA LIGASE"/>
    <property type="match status" value="1"/>
</dbReference>
<dbReference type="Pfam" id="PF00587">
    <property type="entry name" value="tRNA-synt_2b"/>
    <property type="match status" value="1"/>
</dbReference>
<proteinExistence type="predicted"/>
<dbReference type="GO" id="GO:0006433">
    <property type="term" value="P:prolyl-tRNA aminoacylation"/>
    <property type="evidence" value="ECO:0007669"/>
    <property type="project" value="InterPro"/>
</dbReference>
<dbReference type="InterPro" id="IPR002314">
    <property type="entry name" value="aa-tRNA-synt_IIb"/>
</dbReference>
<reference evidence="12" key="1">
    <citation type="submission" date="2017-09" db="EMBL/GenBank/DDBJ databases">
        <title>Depth-based differentiation of microbial function through sediment-hosted aquifers and enrichment of novel symbionts in the deep terrestrial subsurface.</title>
        <authorList>
            <person name="Probst A.J."/>
            <person name="Ladd B."/>
            <person name="Jarett J.K."/>
            <person name="Geller-Mcgrath D.E."/>
            <person name="Sieber C.M.K."/>
            <person name="Emerson J.B."/>
            <person name="Anantharaman K."/>
            <person name="Thomas B.C."/>
            <person name="Malmstrom R."/>
            <person name="Stieglmeier M."/>
            <person name="Klingl A."/>
            <person name="Woyke T."/>
            <person name="Ryan C.M."/>
            <person name="Banfield J.F."/>
        </authorList>
    </citation>
    <scope>NUCLEOTIDE SEQUENCE [LARGE SCALE GENOMIC DNA]</scope>
</reference>
<evidence type="ECO:0000256" key="9">
    <source>
        <dbReference type="ARBA" id="ARBA00047671"/>
    </source>
</evidence>
<dbReference type="Gene3D" id="3.40.50.800">
    <property type="entry name" value="Anticodon-binding domain"/>
    <property type="match status" value="1"/>
</dbReference>
<dbReference type="SUPFAM" id="SSF52954">
    <property type="entry name" value="Class II aaRS ABD-related"/>
    <property type="match status" value="1"/>
</dbReference>
<evidence type="ECO:0000256" key="5">
    <source>
        <dbReference type="ARBA" id="ARBA00022840"/>
    </source>
</evidence>
<accession>A0A2M7W4D5</accession>
<sequence length="427" mass="48569">MIDYQSKLFAKTIKEFPKDEEAINAKLLIRAGFIAKQMAGVFTLLPFGLKVVNKINKIIREELDAVGCQELFMPAFQSKDLWEKTGRWDTDNQVMYQMKDRSGKEIGLGYTHEEVITEMATKYIQSYKDLPKAVYQIQTKFRDEPRAKSGMLRGKEFLMKDLYSFHANKKDRDEYYEKIKEVYKKIFKRIGIEALVTSASGGTFSKYSHEFQTISESGEDTIFVCNQCQSAINNEIIDEYGKKCKDCNLKLNQKNAIEVGNIFKLGTKFSEALGLCVADATGNIKPVEMASYGIGPTRVMGTIVEVNHDDKGIIWTKETAPYDCHLIQTRNSKSEIRNKFKSQNIQSKTENIIELLEKAGLDVLVDEREGVSIGEKLADADLIGIPYQIILGEKTDEGEIEIKDRKSVQSKIVKIEKIVDVFCPQIY</sequence>
<dbReference type="InterPro" id="IPR050062">
    <property type="entry name" value="Pro-tRNA_synthetase"/>
</dbReference>
<evidence type="ECO:0000256" key="2">
    <source>
        <dbReference type="ARBA" id="ARBA00019110"/>
    </source>
</evidence>
<dbReference type="EMBL" id="PFQF01000021">
    <property type="protein sequence ID" value="PJA20648.1"/>
    <property type="molecule type" value="Genomic_DNA"/>
</dbReference>
<dbReference type="GO" id="GO:0005524">
    <property type="term" value="F:ATP binding"/>
    <property type="evidence" value="ECO:0007669"/>
    <property type="project" value="UniProtKB-KW"/>
</dbReference>
<dbReference type="Proteomes" id="UP000230137">
    <property type="component" value="Unassembled WGS sequence"/>
</dbReference>
<dbReference type="Gene3D" id="3.30.930.10">
    <property type="entry name" value="Bira Bifunctional Protein, Domain 2"/>
    <property type="match status" value="1"/>
</dbReference>
<dbReference type="AlphaFoldDB" id="A0A2M7W4D5"/>
<evidence type="ECO:0000313" key="11">
    <source>
        <dbReference type="EMBL" id="PJA20648.1"/>
    </source>
</evidence>